<keyword evidence="1" id="KW-0812">Transmembrane</keyword>
<evidence type="ECO:0000313" key="2">
    <source>
        <dbReference type="EMBL" id="PKU61370.1"/>
    </source>
</evidence>
<name>A0A2I0VD79_9ASPA</name>
<reference evidence="2 3" key="1">
    <citation type="journal article" date="2016" name="Sci. Rep.">
        <title>The Dendrobium catenatum Lindl. genome sequence provides insights into polysaccharide synthase, floral development and adaptive evolution.</title>
        <authorList>
            <person name="Zhang G.Q."/>
            <person name="Xu Q."/>
            <person name="Bian C."/>
            <person name="Tsai W.C."/>
            <person name="Yeh C.M."/>
            <person name="Liu K.W."/>
            <person name="Yoshida K."/>
            <person name="Zhang L.S."/>
            <person name="Chang S.B."/>
            <person name="Chen F."/>
            <person name="Shi Y."/>
            <person name="Su Y.Y."/>
            <person name="Zhang Y.Q."/>
            <person name="Chen L.J."/>
            <person name="Yin Y."/>
            <person name="Lin M."/>
            <person name="Huang H."/>
            <person name="Deng H."/>
            <person name="Wang Z.W."/>
            <person name="Zhu S.L."/>
            <person name="Zhao X."/>
            <person name="Deng C."/>
            <person name="Niu S.C."/>
            <person name="Huang J."/>
            <person name="Wang M."/>
            <person name="Liu G.H."/>
            <person name="Yang H.J."/>
            <person name="Xiao X.J."/>
            <person name="Hsiao Y.Y."/>
            <person name="Wu W.L."/>
            <person name="Chen Y.Y."/>
            <person name="Mitsuda N."/>
            <person name="Ohme-Takagi M."/>
            <person name="Luo Y.B."/>
            <person name="Van de Peer Y."/>
            <person name="Liu Z.J."/>
        </authorList>
    </citation>
    <scope>NUCLEOTIDE SEQUENCE [LARGE SCALE GENOMIC DNA]</scope>
    <source>
        <tissue evidence="2">The whole plant</tissue>
    </source>
</reference>
<dbReference type="Proteomes" id="UP000233837">
    <property type="component" value="Unassembled WGS sequence"/>
</dbReference>
<feature type="transmembrane region" description="Helical" evidence="1">
    <location>
        <begin position="147"/>
        <end position="170"/>
    </location>
</feature>
<keyword evidence="1" id="KW-1133">Transmembrane helix</keyword>
<proteinExistence type="predicted"/>
<organism evidence="2 3">
    <name type="scientific">Dendrobium catenatum</name>
    <dbReference type="NCBI Taxonomy" id="906689"/>
    <lineage>
        <taxon>Eukaryota</taxon>
        <taxon>Viridiplantae</taxon>
        <taxon>Streptophyta</taxon>
        <taxon>Embryophyta</taxon>
        <taxon>Tracheophyta</taxon>
        <taxon>Spermatophyta</taxon>
        <taxon>Magnoliopsida</taxon>
        <taxon>Liliopsida</taxon>
        <taxon>Asparagales</taxon>
        <taxon>Orchidaceae</taxon>
        <taxon>Epidendroideae</taxon>
        <taxon>Malaxideae</taxon>
        <taxon>Dendrobiinae</taxon>
        <taxon>Dendrobium</taxon>
    </lineage>
</organism>
<feature type="transmembrane region" description="Helical" evidence="1">
    <location>
        <begin position="122"/>
        <end position="141"/>
    </location>
</feature>
<dbReference type="EMBL" id="KZ503795">
    <property type="protein sequence ID" value="PKU61370.1"/>
    <property type="molecule type" value="Genomic_DNA"/>
</dbReference>
<gene>
    <name evidence="2" type="ORF">MA16_Dca017802</name>
</gene>
<accession>A0A2I0VD79</accession>
<feature type="transmembrane region" description="Helical" evidence="1">
    <location>
        <begin position="56"/>
        <end position="84"/>
    </location>
</feature>
<evidence type="ECO:0000256" key="1">
    <source>
        <dbReference type="SAM" id="Phobius"/>
    </source>
</evidence>
<keyword evidence="3" id="KW-1185">Reference proteome</keyword>
<evidence type="ECO:0000313" key="3">
    <source>
        <dbReference type="Proteomes" id="UP000233837"/>
    </source>
</evidence>
<protein>
    <submittedName>
        <fullName evidence="2">Uncharacterized protein</fullName>
    </submittedName>
</protein>
<sequence>MNGSLPTLGECERTNDSLPTLGEYKRMTVLFHTGLFLGDLGIPLLAFDFGPPGWNLWAILVCVFISSLVVLHRVLFLSFLSFFLCGKMTTLTSSCPVSLTAEGKTRSFKEVLAGASLSNPKLHIHLFVYIGLALFPTTSYFSGVAGILGVSIFFFMVLGGALLGAAIGFWEKDWPSFRYSDLSFLDAFP</sequence>
<dbReference type="AlphaFoldDB" id="A0A2I0VD79"/>
<reference evidence="2 3" key="2">
    <citation type="journal article" date="2017" name="Nature">
        <title>The Apostasia genome and the evolution of orchids.</title>
        <authorList>
            <person name="Zhang G.Q."/>
            <person name="Liu K.W."/>
            <person name="Li Z."/>
            <person name="Lohaus R."/>
            <person name="Hsiao Y.Y."/>
            <person name="Niu S.C."/>
            <person name="Wang J.Y."/>
            <person name="Lin Y.C."/>
            <person name="Xu Q."/>
            <person name="Chen L.J."/>
            <person name="Yoshida K."/>
            <person name="Fujiwara S."/>
            <person name="Wang Z.W."/>
            <person name="Zhang Y.Q."/>
            <person name="Mitsuda N."/>
            <person name="Wang M."/>
            <person name="Liu G.H."/>
            <person name="Pecoraro L."/>
            <person name="Huang H.X."/>
            <person name="Xiao X.J."/>
            <person name="Lin M."/>
            <person name="Wu X.Y."/>
            <person name="Wu W.L."/>
            <person name="Chen Y.Y."/>
            <person name="Chang S.B."/>
            <person name="Sakamoto S."/>
            <person name="Ohme-Takagi M."/>
            <person name="Yagi M."/>
            <person name="Zeng S.J."/>
            <person name="Shen C.Y."/>
            <person name="Yeh C.M."/>
            <person name="Luo Y.B."/>
            <person name="Tsai W.C."/>
            <person name="Van de Peer Y."/>
            <person name="Liu Z.J."/>
        </authorList>
    </citation>
    <scope>NUCLEOTIDE SEQUENCE [LARGE SCALE GENOMIC DNA]</scope>
    <source>
        <tissue evidence="2">The whole plant</tissue>
    </source>
</reference>
<keyword evidence="1" id="KW-0472">Membrane</keyword>
<feature type="transmembrane region" description="Helical" evidence="1">
    <location>
        <begin position="29"/>
        <end position="50"/>
    </location>
</feature>